<protein>
    <submittedName>
        <fullName evidence="5">Acetylajmalan esterase</fullName>
    </submittedName>
</protein>
<evidence type="ECO:0000256" key="3">
    <source>
        <dbReference type="SAM" id="SignalP"/>
    </source>
</evidence>
<evidence type="ECO:0000259" key="4">
    <source>
        <dbReference type="PROSITE" id="PS50105"/>
    </source>
</evidence>
<feature type="signal peptide" evidence="3">
    <location>
        <begin position="1"/>
        <end position="25"/>
    </location>
</feature>
<dbReference type="Gene3D" id="3.40.50.1110">
    <property type="entry name" value="SGNH hydrolase"/>
    <property type="match status" value="2"/>
</dbReference>
<evidence type="ECO:0000256" key="2">
    <source>
        <dbReference type="SAM" id="MobiDB-lite"/>
    </source>
</evidence>
<dbReference type="Gene3D" id="1.10.150.50">
    <property type="entry name" value="Transcription Factor, Ets-1"/>
    <property type="match status" value="1"/>
</dbReference>
<comment type="caution">
    <text evidence="5">The sequence shown here is derived from an EMBL/GenBank/DDBJ whole genome shotgun (WGS) entry which is preliminary data.</text>
</comment>
<keyword evidence="6" id="KW-1185">Reference proteome</keyword>
<feature type="compositionally biased region" description="Basic and acidic residues" evidence="2">
    <location>
        <begin position="228"/>
        <end position="240"/>
    </location>
</feature>
<dbReference type="SUPFAM" id="SSF47769">
    <property type="entry name" value="SAM/Pointed domain"/>
    <property type="match status" value="1"/>
</dbReference>
<feature type="compositionally biased region" description="Polar residues" evidence="2">
    <location>
        <begin position="258"/>
        <end position="269"/>
    </location>
</feature>
<feature type="region of interest" description="Disordered" evidence="2">
    <location>
        <begin position="387"/>
        <end position="413"/>
    </location>
</feature>
<dbReference type="PANTHER" id="PTHR22835:SF683">
    <property type="entry name" value="OS05G0506800 PROTEIN"/>
    <property type="match status" value="1"/>
</dbReference>
<dbReference type="SMART" id="SM00454">
    <property type="entry name" value="SAM"/>
    <property type="match status" value="1"/>
</dbReference>
<dbReference type="Pfam" id="PF07647">
    <property type="entry name" value="SAM_2"/>
    <property type="match status" value="1"/>
</dbReference>
<name>A0AAE1X0R2_9LAMI</name>
<keyword evidence="3" id="KW-0732">Signal</keyword>
<evidence type="ECO:0000313" key="5">
    <source>
        <dbReference type="EMBL" id="KAK4402584.1"/>
    </source>
</evidence>
<dbReference type="EMBL" id="JACGWL010000005">
    <property type="protein sequence ID" value="KAK4402584.1"/>
    <property type="molecule type" value="Genomic_DNA"/>
</dbReference>
<feature type="chain" id="PRO_5042074909" evidence="3">
    <location>
        <begin position="26"/>
        <end position="479"/>
    </location>
</feature>
<gene>
    <name evidence="5" type="ORF">Sango_0999100</name>
</gene>
<proteinExistence type="inferred from homology"/>
<sequence>MMGYLCCYSVFICFFVLLLTGTTSSQQPKCPFNYIYHFGDGVADNGNAIRTLSSGPLLPAARLPYGETYPGRPTGRWSDGRLIIDFAATVLGLTQLKPYLDTNTSSNNGVIFAVAGSPVLDRLFYLNKGVELIRAGAKRIVVPGNVPLGCYPYILSEFPSNDPTAYDDLGCLKSVNNLVLFKNNQLQTSLASLKLEFPNVTILFADYFTTVETVLRTSLPAPPQCSPRGDRRDPPYEAHQRRPNKTWRFHKDPSFAAKTSKTRPLTNLVNGGGGGAGGGGGDSNFQDSVELSENYVDFTHRKPKIKKPTKRARTNWNKFDSTAVNNGGGGGGAGLIESTNFSPEENENNNEVFREFDADGSESPLLKEQQSPINSVENMGLQFWDQQRRASRARASESNGVHHNEVNSPEKHNEGNVGVREWLIGMGLVRYAPVFEIHEVDDEVLPMLTLEDLKDMGINAVGSRRKMYSAILKLRKGFS</sequence>
<feature type="compositionally biased region" description="Basic and acidic residues" evidence="2">
    <location>
        <begin position="400"/>
        <end position="413"/>
    </location>
</feature>
<organism evidence="5 6">
    <name type="scientific">Sesamum angolense</name>
    <dbReference type="NCBI Taxonomy" id="2727404"/>
    <lineage>
        <taxon>Eukaryota</taxon>
        <taxon>Viridiplantae</taxon>
        <taxon>Streptophyta</taxon>
        <taxon>Embryophyta</taxon>
        <taxon>Tracheophyta</taxon>
        <taxon>Spermatophyta</taxon>
        <taxon>Magnoliopsida</taxon>
        <taxon>eudicotyledons</taxon>
        <taxon>Gunneridae</taxon>
        <taxon>Pentapetalae</taxon>
        <taxon>asterids</taxon>
        <taxon>lamiids</taxon>
        <taxon>Lamiales</taxon>
        <taxon>Pedaliaceae</taxon>
        <taxon>Sesamum</taxon>
    </lineage>
</organism>
<accession>A0AAE1X0R2</accession>
<dbReference type="InterPro" id="IPR036514">
    <property type="entry name" value="SGNH_hydro_sf"/>
</dbReference>
<dbReference type="InterPro" id="IPR001660">
    <property type="entry name" value="SAM"/>
</dbReference>
<feature type="region of interest" description="Disordered" evidence="2">
    <location>
        <begin position="219"/>
        <end position="242"/>
    </location>
</feature>
<reference evidence="5" key="2">
    <citation type="journal article" date="2024" name="Plant">
        <title>Genomic evolution and insights into agronomic trait innovations of Sesamum species.</title>
        <authorList>
            <person name="Miao H."/>
            <person name="Wang L."/>
            <person name="Qu L."/>
            <person name="Liu H."/>
            <person name="Sun Y."/>
            <person name="Le M."/>
            <person name="Wang Q."/>
            <person name="Wei S."/>
            <person name="Zheng Y."/>
            <person name="Lin W."/>
            <person name="Duan Y."/>
            <person name="Cao H."/>
            <person name="Xiong S."/>
            <person name="Wang X."/>
            <person name="Wei L."/>
            <person name="Li C."/>
            <person name="Ma Q."/>
            <person name="Ju M."/>
            <person name="Zhao R."/>
            <person name="Li G."/>
            <person name="Mu C."/>
            <person name="Tian Q."/>
            <person name="Mei H."/>
            <person name="Zhang T."/>
            <person name="Gao T."/>
            <person name="Zhang H."/>
        </authorList>
    </citation>
    <scope>NUCLEOTIDE SEQUENCE</scope>
    <source>
        <strain evidence="5">K16</strain>
    </source>
</reference>
<feature type="compositionally biased region" description="Gly residues" evidence="2">
    <location>
        <begin position="270"/>
        <end position="282"/>
    </location>
</feature>
<comment type="similarity">
    <text evidence="1">Belongs to the 'GDSL' lipolytic enzyme family.</text>
</comment>
<feature type="region of interest" description="Disordered" evidence="2">
    <location>
        <begin position="258"/>
        <end position="287"/>
    </location>
</feature>
<dbReference type="Proteomes" id="UP001289374">
    <property type="component" value="Unassembled WGS sequence"/>
</dbReference>
<reference evidence="5" key="1">
    <citation type="submission" date="2020-06" db="EMBL/GenBank/DDBJ databases">
        <authorList>
            <person name="Li T."/>
            <person name="Hu X."/>
            <person name="Zhang T."/>
            <person name="Song X."/>
            <person name="Zhang H."/>
            <person name="Dai N."/>
            <person name="Sheng W."/>
            <person name="Hou X."/>
            <person name="Wei L."/>
        </authorList>
    </citation>
    <scope>NUCLEOTIDE SEQUENCE</scope>
    <source>
        <strain evidence="5">K16</strain>
        <tissue evidence="5">Leaf</tissue>
    </source>
</reference>
<feature type="domain" description="SAM" evidence="4">
    <location>
        <begin position="419"/>
        <end position="477"/>
    </location>
</feature>
<dbReference type="CDD" id="cd09487">
    <property type="entry name" value="SAM_superfamily"/>
    <property type="match status" value="1"/>
</dbReference>
<evidence type="ECO:0000256" key="1">
    <source>
        <dbReference type="ARBA" id="ARBA00008668"/>
    </source>
</evidence>
<dbReference type="AlphaFoldDB" id="A0AAE1X0R2"/>
<dbReference type="InterPro" id="IPR013761">
    <property type="entry name" value="SAM/pointed_sf"/>
</dbReference>
<dbReference type="PROSITE" id="PS50105">
    <property type="entry name" value="SAM_DOMAIN"/>
    <property type="match status" value="1"/>
</dbReference>
<dbReference type="PANTHER" id="PTHR22835">
    <property type="entry name" value="ZINC FINGER FYVE DOMAIN CONTAINING PROTEIN"/>
    <property type="match status" value="1"/>
</dbReference>
<evidence type="ECO:0000313" key="6">
    <source>
        <dbReference type="Proteomes" id="UP001289374"/>
    </source>
</evidence>